<evidence type="ECO:0000256" key="4">
    <source>
        <dbReference type="ARBA" id="ARBA00044936"/>
    </source>
</evidence>
<sequence>MSVLDKFLNAMKLNDDDDFDDNDYLDDELDEEFEETRPRRRFIKNRDDDDDLFDEASEQRTAASAESKTGVSSRSKSVSAQAPRQKPVSKISPMRPRKASAPGMEVCVIKPHSMEDAREITETLLANCTVVLNMEGLDLDIAQRIIDFSSGSCYAIDGNLQKISNYIFIITPASVDISGDFQEILTGAFDVPSFEKKF</sequence>
<reference evidence="7" key="2">
    <citation type="journal article" date="2021" name="PeerJ">
        <title>Extensive microbial diversity within the chicken gut microbiome revealed by metagenomics and culture.</title>
        <authorList>
            <person name="Gilroy R."/>
            <person name="Ravi A."/>
            <person name="Getino M."/>
            <person name="Pursley I."/>
            <person name="Horton D.L."/>
            <person name="Alikhan N.F."/>
            <person name="Baker D."/>
            <person name="Gharbi K."/>
            <person name="Hall N."/>
            <person name="Watson M."/>
            <person name="Adriaenssens E.M."/>
            <person name="Foster-Nyarko E."/>
            <person name="Jarju S."/>
            <person name="Secka A."/>
            <person name="Antonio M."/>
            <person name="Oren A."/>
            <person name="Chaudhuri R.R."/>
            <person name="La Ragione R."/>
            <person name="Hildebrand F."/>
            <person name="Pallen M.J."/>
        </authorList>
    </citation>
    <scope>NUCLEOTIDE SEQUENCE</scope>
    <source>
        <strain evidence="7">ChiBcec6-7307</strain>
    </source>
</reference>
<dbReference type="InterPro" id="IPR038594">
    <property type="entry name" value="SepF-like_sf"/>
</dbReference>
<protein>
    <recommendedName>
        <fullName evidence="5">Cell division protein SepF</fullName>
    </recommendedName>
</protein>
<feature type="region of interest" description="Disordered" evidence="6">
    <location>
        <begin position="29"/>
        <end position="98"/>
    </location>
</feature>
<dbReference type="InterPro" id="IPR007561">
    <property type="entry name" value="Cell_div_SepF/SepF-rel"/>
</dbReference>
<name>A0A9D1NYJ5_9FIRM</name>
<evidence type="ECO:0000256" key="2">
    <source>
        <dbReference type="ARBA" id="ARBA00023210"/>
    </source>
</evidence>
<comment type="subunit">
    <text evidence="5">Homodimer. Interacts with FtsZ.</text>
</comment>
<dbReference type="GO" id="GO:0000917">
    <property type="term" value="P:division septum assembly"/>
    <property type="evidence" value="ECO:0007669"/>
    <property type="project" value="UniProtKB-KW"/>
</dbReference>
<organism evidence="7 8">
    <name type="scientific">Candidatus Merdiplasma excrementigallinarum</name>
    <dbReference type="NCBI Taxonomy" id="2840864"/>
    <lineage>
        <taxon>Bacteria</taxon>
        <taxon>Bacillati</taxon>
        <taxon>Bacillota</taxon>
        <taxon>Clostridia</taxon>
        <taxon>Lachnospirales</taxon>
        <taxon>Lachnospiraceae</taxon>
        <taxon>Lachnospiraceae incertae sedis</taxon>
        <taxon>Candidatus Merdiplasma</taxon>
    </lineage>
</organism>
<comment type="similarity">
    <text evidence="5">Belongs to the SepF family.</text>
</comment>
<evidence type="ECO:0000256" key="6">
    <source>
        <dbReference type="SAM" id="MobiDB-lite"/>
    </source>
</evidence>
<dbReference type="EMBL" id="DVOS01000029">
    <property type="protein sequence ID" value="HIV22806.1"/>
    <property type="molecule type" value="Genomic_DNA"/>
</dbReference>
<keyword evidence="1 5" id="KW-0132">Cell division</keyword>
<comment type="subcellular location">
    <subcellularLocation>
        <location evidence="5">Cytoplasm</location>
    </subcellularLocation>
    <text evidence="5">Localizes to the division site, in a FtsZ-dependent manner.</text>
</comment>
<dbReference type="Gene3D" id="3.30.110.150">
    <property type="entry name" value="SepF-like protein"/>
    <property type="match status" value="1"/>
</dbReference>
<gene>
    <name evidence="5" type="primary">sepF</name>
    <name evidence="7" type="ORF">IAC80_02580</name>
</gene>
<dbReference type="HAMAP" id="MF_01197">
    <property type="entry name" value="SepF"/>
    <property type="match status" value="1"/>
</dbReference>
<dbReference type="Proteomes" id="UP000886889">
    <property type="component" value="Unassembled WGS sequence"/>
</dbReference>
<proteinExistence type="inferred from homology"/>
<comment type="function">
    <text evidence="4 5">Cell division protein that is part of the divisome complex and is recruited early to the Z-ring. Probably stimulates Z-ring formation, perhaps through the cross-linking of FtsZ protofilaments. Its function overlaps with FtsA.</text>
</comment>
<keyword evidence="5" id="KW-0963">Cytoplasm</keyword>
<dbReference type="GO" id="GO:0043093">
    <property type="term" value="P:FtsZ-dependent cytokinesis"/>
    <property type="evidence" value="ECO:0007669"/>
    <property type="project" value="UniProtKB-UniRule"/>
</dbReference>
<evidence type="ECO:0000256" key="1">
    <source>
        <dbReference type="ARBA" id="ARBA00022618"/>
    </source>
</evidence>
<reference evidence="7" key="1">
    <citation type="submission" date="2020-10" db="EMBL/GenBank/DDBJ databases">
        <authorList>
            <person name="Gilroy R."/>
        </authorList>
    </citation>
    <scope>NUCLEOTIDE SEQUENCE</scope>
    <source>
        <strain evidence="7">ChiBcec6-7307</strain>
    </source>
</reference>
<evidence type="ECO:0000256" key="3">
    <source>
        <dbReference type="ARBA" id="ARBA00023306"/>
    </source>
</evidence>
<dbReference type="PANTHER" id="PTHR35798">
    <property type="entry name" value="CELL DIVISION PROTEIN SEPF"/>
    <property type="match status" value="1"/>
</dbReference>
<evidence type="ECO:0000313" key="8">
    <source>
        <dbReference type="Proteomes" id="UP000886889"/>
    </source>
</evidence>
<dbReference type="Pfam" id="PF04472">
    <property type="entry name" value="SepF"/>
    <property type="match status" value="1"/>
</dbReference>
<dbReference type="AlphaFoldDB" id="A0A9D1NYJ5"/>
<dbReference type="InterPro" id="IPR023052">
    <property type="entry name" value="Cell_div_SepF"/>
</dbReference>
<keyword evidence="2 5" id="KW-0717">Septation</keyword>
<evidence type="ECO:0000256" key="5">
    <source>
        <dbReference type="HAMAP-Rule" id="MF_01197"/>
    </source>
</evidence>
<comment type="caution">
    <text evidence="7">The sequence shown here is derived from an EMBL/GenBank/DDBJ whole genome shotgun (WGS) entry which is preliminary data.</text>
</comment>
<accession>A0A9D1NYJ5</accession>
<dbReference type="PANTHER" id="PTHR35798:SF1">
    <property type="entry name" value="CELL DIVISION PROTEIN SEPF"/>
    <property type="match status" value="1"/>
</dbReference>
<dbReference type="GO" id="GO:0005737">
    <property type="term" value="C:cytoplasm"/>
    <property type="evidence" value="ECO:0007669"/>
    <property type="project" value="UniProtKB-SubCell"/>
</dbReference>
<keyword evidence="3 5" id="KW-0131">Cell cycle</keyword>
<evidence type="ECO:0000313" key="7">
    <source>
        <dbReference type="EMBL" id="HIV22806.1"/>
    </source>
</evidence>
<feature type="compositionally biased region" description="Polar residues" evidence="6">
    <location>
        <begin position="59"/>
        <end position="82"/>
    </location>
</feature>